<proteinExistence type="predicted"/>
<evidence type="ECO:0000313" key="3">
    <source>
        <dbReference type="Proteomes" id="UP000054559"/>
    </source>
</evidence>
<gene>
    <name evidence="2" type="ORF">CISG_08704</name>
</gene>
<dbReference type="AlphaFoldDB" id="A0A0J8R7C7"/>
<dbReference type="Proteomes" id="UP000054559">
    <property type="component" value="Unassembled WGS sequence"/>
</dbReference>
<sequence>MVFKPFTHLARQTFSKTFAHGYAQSVVAASQSSYASSATSLNQITSVPGKFTRTAQLQSAFQNASGSSSSAGAKAGHAASNYASADSGLAAYFAAWQLAQQTGEEGVLETFTRRTGWKAGAKESKEEESKPERSRPDDQDSASLSHSQSE</sequence>
<protein>
    <submittedName>
        <fullName evidence="2">Uncharacterized protein</fullName>
    </submittedName>
</protein>
<evidence type="ECO:0000256" key="1">
    <source>
        <dbReference type="SAM" id="MobiDB-lite"/>
    </source>
</evidence>
<dbReference type="STRING" id="454286.A0A0J8R7C7"/>
<feature type="compositionally biased region" description="Basic and acidic residues" evidence="1">
    <location>
        <begin position="120"/>
        <end position="138"/>
    </location>
</feature>
<organism evidence="2 3">
    <name type="scientific">Coccidioides immitis RMSCC 3703</name>
    <dbReference type="NCBI Taxonomy" id="454286"/>
    <lineage>
        <taxon>Eukaryota</taxon>
        <taxon>Fungi</taxon>
        <taxon>Dikarya</taxon>
        <taxon>Ascomycota</taxon>
        <taxon>Pezizomycotina</taxon>
        <taxon>Eurotiomycetes</taxon>
        <taxon>Eurotiomycetidae</taxon>
        <taxon>Onygenales</taxon>
        <taxon>Onygenaceae</taxon>
        <taxon>Coccidioides</taxon>
    </lineage>
</organism>
<evidence type="ECO:0000313" key="2">
    <source>
        <dbReference type="EMBL" id="KMU80761.1"/>
    </source>
</evidence>
<accession>A0A0J8R7C7</accession>
<dbReference type="EMBL" id="DS268190">
    <property type="protein sequence ID" value="KMU80761.1"/>
    <property type="molecule type" value="Genomic_DNA"/>
</dbReference>
<name>A0A0J8R7C7_COCIT</name>
<feature type="compositionally biased region" description="Polar residues" evidence="1">
    <location>
        <begin position="141"/>
        <end position="150"/>
    </location>
</feature>
<feature type="region of interest" description="Disordered" evidence="1">
    <location>
        <begin position="107"/>
        <end position="150"/>
    </location>
</feature>
<dbReference type="OrthoDB" id="411857at2759"/>
<reference evidence="3" key="1">
    <citation type="journal article" date="2010" name="Genome Res.">
        <title>Population genomic sequencing of Coccidioides fungi reveals recent hybridization and transposon control.</title>
        <authorList>
            <person name="Neafsey D.E."/>
            <person name="Barker B.M."/>
            <person name="Sharpton T.J."/>
            <person name="Stajich J.E."/>
            <person name="Park D.J."/>
            <person name="Whiston E."/>
            <person name="Hung C.-Y."/>
            <person name="McMahan C."/>
            <person name="White J."/>
            <person name="Sykes S."/>
            <person name="Heiman D."/>
            <person name="Young S."/>
            <person name="Zeng Q."/>
            <person name="Abouelleil A."/>
            <person name="Aftuck L."/>
            <person name="Bessette D."/>
            <person name="Brown A."/>
            <person name="FitzGerald M."/>
            <person name="Lui A."/>
            <person name="Macdonald J.P."/>
            <person name="Priest M."/>
            <person name="Orbach M.J."/>
            <person name="Galgiani J.N."/>
            <person name="Kirkland T.N."/>
            <person name="Cole G.T."/>
            <person name="Birren B.W."/>
            <person name="Henn M.R."/>
            <person name="Taylor J.W."/>
            <person name="Rounsley S.D."/>
        </authorList>
    </citation>
    <scope>NUCLEOTIDE SEQUENCE [LARGE SCALE GENOMIC DNA]</scope>
    <source>
        <strain evidence="3">RMSCC 3703</strain>
    </source>
</reference>